<sequence length="133" mass="15080">MESSKLVENLPNSVCLVTDFPSPNKTLTIDEKDINLNDKAVLDNSTTNVWRYSTVIWDNKTDVTCNGRYDDQPFIAESNTDDTEETCTSISIDENFRTNPSLNTISLSVFGWRFFTAKAIICNLLITLRLWSS</sequence>
<gene>
    <name evidence="2" type="ORF">SPARVUS_LOCUS7105563</name>
</gene>
<dbReference type="Proteomes" id="UP001162483">
    <property type="component" value="Unassembled WGS sequence"/>
</dbReference>
<evidence type="ECO:0000259" key="1">
    <source>
        <dbReference type="Pfam" id="PF09291"/>
    </source>
</evidence>
<protein>
    <recommendedName>
        <fullName evidence="1">T-cell receptor alpha chain constant domain-containing protein</fullName>
    </recommendedName>
</protein>
<feature type="domain" description="T-cell receptor alpha chain constant" evidence="1">
    <location>
        <begin position="12"/>
        <end position="74"/>
    </location>
</feature>
<proteinExistence type="predicted"/>
<dbReference type="EMBL" id="CATNWA010014325">
    <property type="protein sequence ID" value="CAI9570503.1"/>
    <property type="molecule type" value="Genomic_DNA"/>
</dbReference>
<name>A0ABN9DD63_9NEOB</name>
<dbReference type="Pfam" id="PF09291">
    <property type="entry name" value="DUF1968"/>
    <property type="match status" value="1"/>
</dbReference>
<organism evidence="2 3">
    <name type="scientific">Staurois parvus</name>
    <dbReference type="NCBI Taxonomy" id="386267"/>
    <lineage>
        <taxon>Eukaryota</taxon>
        <taxon>Metazoa</taxon>
        <taxon>Chordata</taxon>
        <taxon>Craniata</taxon>
        <taxon>Vertebrata</taxon>
        <taxon>Euteleostomi</taxon>
        <taxon>Amphibia</taxon>
        <taxon>Batrachia</taxon>
        <taxon>Anura</taxon>
        <taxon>Neobatrachia</taxon>
        <taxon>Ranoidea</taxon>
        <taxon>Ranidae</taxon>
        <taxon>Staurois</taxon>
    </lineage>
</organism>
<keyword evidence="3" id="KW-1185">Reference proteome</keyword>
<evidence type="ECO:0000313" key="3">
    <source>
        <dbReference type="Proteomes" id="UP001162483"/>
    </source>
</evidence>
<dbReference type="SUPFAM" id="SSF48726">
    <property type="entry name" value="Immunoglobulin"/>
    <property type="match status" value="1"/>
</dbReference>
<evidence type="ECO:0000313" key="2">
    <source>
        <dbReference type="EMBL" id="CAI9570503.1"/>
    </source>
</evidence>
<dbReference type="InterPro" id="IPR015370">
    <property type="entry name" value="TCR_alpha_C"/>
</dbReference>
<comment type="caution">
    <text evidence="2">The sequence shown here is derived from an EMBL/GenBank/DDBJ whole genome shotgun (WGS) entry which is preliminary data.</text>
</comment>
<dbReference type="InterPro" id="IPR013783">
    <property type="entry name" value="Ig-like_fold"/>
</dbReference>
<reference evidence="2" key="1">
    <citation type="submission" date="2023-05" db="EMBL/GenBank/DDBJ databases">
        <authorList>
            <person name="Stuckert A."/>
        </authorList>
    </citation>
    <scope>NUCLEOTIDE SEQUENCE</scope>
</reference>
<dbReference type="Gene3D" id="2.60.40.10">
    <property type="entry name" value="Immunoglobulins"/>
    <property type="match status" value="1"/>
</dbReference>
<dbReference type="InterPro" id="IPR036179">
    <property type="entry name" value="Ig-like_dom_sf"/>
</dbReference>
<accession>A0ABN9DD63</accession>